<evidence type="ECO:0000313" key="2">
    <source>
        <dbReference type="Proteomes" id="UP000299102"/>
    </source>
</evidence>
<dbReference type="Proteomes" id="UP000299102">
    <property type="component" value="Unassembled WGS sequence"/>
</dbReference>
<gene>
    <name evidence="1" type="ORF">EVAR_67645_1</name>
</gene>
<dbReference type="AlphaFoldDB" id="A0A4C1Z625"/>
<reference evidence="1 2" key="1">
    <citation type="journal article" date="2019" name="Commun. Biol.">
        <title>The bagworm genome reveals a unique fibroin gene that provides high tensile strength.</title>
        <authorList>
            <person name="Kono N."/>
            <person name="Nakamura H."/>
            <person name="Ohtoshi R."/>
            <person name="Tomita M."/>
            <person name="Numata K."/>
            <person name="Arakawa K."/>
        </authorList>
    </citation>
    <scope>NUCLEOTIDE SEQUENCE [LARGE SCALE GENOMIC DNA]</scope>
</reference>
<protein>
    <submittedName>
        <fullName evidence="1">Uncharacterized protein</fullName>
    </submittedName>
</protein>
<evidence type="ECO:0000313" key="1">
    <source>
        <dbReference type="EMBL" id="GBP84046.1"/>
    </source>
</evidence>
<name>A0A4C1Z625_EUMVA</name>
<organism evidence="1 2">
    <name type="scientific">Eumeta variegata</name>
    <name type="common">Bagworm moth</name>
    <name type="synonym">Eumeta japonica</name>
    <dbReference type="NCBI Taxonomy" id="151549"/>
    <lineage>
        <taxon>Eukaryota</taxon>
        <taxon>Metazoa</taxon>
        <taxon>Ecdysozoa</taxon>
        <taxon>Arthropoda</taxon>
        <taxon>Hexapoda</taxon>
        <taxon>Insecta</taxon>
        <taxon>Pterygota</taxon>
        <taxon>Neoptera</taxon>
        <taxon>Endopterygota</taxon>
        <taxon>Lepidoptera</taxon>
        <taxon>Glossata</taxon>
        <taxon>Ditrysia</taxon>
        <taxon>Tineoidea</taxon>
        <taxon>Psychidae</taxon>
        <taxon>Oiketicinae</taxon>
        <taxon>Eumeta</taxon>
    </lineage>
</organism>
<comment type="caution">
    <text evidence="1">The sequence shown here is derived from an EMBL/GenBank/DDBJ whole genome shotgun (WGS) entry which is preliminary data.</text>
</comment>
<keyword evidence="2" id="KW-1185">Reference proteome</keyword>
<sequence length="129" mass="14860">MASCTKCLPELHIKNYRQVDQMTLVPEKAPADAGRAPLPRKLYKYQRHSLRYVLCISGPRYGLRQSHIATDRNTRGRNVQRPDVDVLVRLTCSRSETSKSLECRIMTSDRRSLPPASRSESVARRYCRL</sequence>
<dbReference type="EMBL" id="BGZK01001656">
    <property type="protein sequence ID" value="GBP84046.1"/>
    <property type="molecule type" value="Genomic_DNA"/>
</dbReference>
<accession>A0A4C1Z625</accession>
<proteinExistence type="predicted"/>